<dbReference type="GO" id="GO:0016301">
    <property type="term" value="F:kinase activity"/>
    <property type="evidence" value="ECO:0007669"/>
    <property type="project" value="UniProtKB-KW"/>
</dbReference>
<dbReference type="Gene3D" id="2.130.10.10">
    <property type="entry name" value="YVTN repeat-like/Quinoprotein amine dehydrogenase"/>
    <property type="match status" value="1"/>
</dbReference>
<dbReference type="InParanoid" id="B0WYM0"/>
<dbReference type="PROSITE" id="PS50082">
    <property type="entry name" value="WD_REPEATS_2"/>
    <property type="match status" value="1"/>
</dbReference>
<evidence type="ECO:0000256" key="3">
    <source>
        <dbReference type="PROSITE-ProRule" id="PRU00221"/>
    </source>
</evidence>
<reference evidence="5" key="1">
    <citation type="submission" date="2007-03" db="EMBL/GenBank/DDBJ databases">
        <title>Annotation of Culex pipiens quinquefasciatus.</title>
        <authorList>
            <consortium name="The Broad Institute Genome Sequencing Platform"/>
            <person name="Atkinson P.W."/>
            <person name="Hemingway J."/>
            <person name="Christensen B.M."/>
            <person name="Higgs S."/>
            <person name="Kodira C."/>
            <person name="Hannick L."/>
            <person name="Megy K."/>
            <person name="O'Leary S."/>
            <person name="Pearson M."/>
            <person name="Haas B.J."/>
            <person name="Mauceli E."/>
            <person name="Wortman J.R."/>
            <person name="Lee N.H."/>
            <person name="Guigo R."/>
            <person name="Stanke M."/>
            <person name="Alvarado L."/>
            <person name="Amedeo P."/>
            <person name="Antoine C.H."/>
            <person name="Arensburger P."/>
            <person name="Bidwell S.L."/>
            <person name="Crawford M."/>
            <person name="Camaro F."/>
            <person name="Devon K."/>
            <person name="Engels R."/>
            <person name="Hammond M."/>
            <person name="Howarth C."/>
            <person name="Koehrsen M."/>
            <person name="Lawson D."/>
            <person name="Montgomery P."/>
            <person name="Nene V."/>
            <person name="Nusbaum C."/>
            <person name="Puiu D."/>
            <person name="Romero-Severson J."/>
            <person name="Severson D.W."/>
            <person name="Shumway M."/>
            <person name="Sisk P."/>
            <person name="Stolte C."/>
            <person name="Zeng Q."/>
            <person name="Eisenstadt E."/>
            <person name="Fraser-Liggett C."/>
            <person name="Strausberg R."/>
            <person name="Galagan J."/>
            <person name="Birren B."/>
            <person name="Collins F.H."/>
        </authorList>
    </citation>
    <scope>NUCLEOTIDE SEQUENCE [LARGE SCALE GENOMIC DNA]</scope>
    <source>
        <strain evidence="5">JHB</strain>
    </source>
</reference>
<dbReference type="InterPro" id="IPR045223">
    <property type="entry name" value="RACK1-like"/>
</dbReference>
<evidence type="ECO:0000313" key="5">
    <source>
        <dbReference type="EMBL" id="EDS37130.1"/>
    </source>
</evidence>
<dbReference type="PANTHER" id="PTHR19868">
    <property type="entry name" value="RECEPTOR FOR ACTIVATED PROTEIN KINASE C RACK1"/>
    <property type="match status" value="1"/>
</dbReference>
<dbReference type="Proteomes" id="UP000002320">
    <property type="component" value="Unassembled WGS sequence"/>
</dbReference>
<evidence type="ECO:0000313" key="6">
    <source>
        <dbReference type="EnsemblMetazoa" id="CPIJ011286-PA"/>
    </source>
</evidence>
<dbReference type="eggNOG" id="KOG0279">
    <property type="taxonomic scope" value="Eukaryota"/>
</dbReference>
<dbReference type="GO" id="GO:0043022">
    <property type="term" value="F:ribosome binding"/>
    <property type="evidence" value="ECO:0007669"/>
    <property type="project" value="InterPro"/>
</dbReference>
<keyword evidence="4" id="KW-0175">Coiled coil</keyword>
<dbReference type="OrthoDB" id="7765011at2759"/>
<accession>B0WYM0</accession>
<dbReference type="InterPro" id="IPR001680">
    <property type="entry name" value="WD40_rpt"/>
</dbReference>
<reference evidence="6" key="2">
    <citation type="submission" date="2021-02" db="UniProtKB">
        <authorList>
            <consortium name="EnsemblMetazoa"/>
        </authorList>
    </citation>
    <scope>IDENTIFICATION</scope>
    <source>
        <strain evidence="6">JHB</strain>
    </source>
</reference>
<dbReference type="AlphaFoldDB" id="B0WYM0"/>
<dbReference type="VEuPathDB" id="VectorBase:CPIJ011286"/>
<evidence type="ECO:0000256" key="2">
    <source>
        <dbReference type="ARBA" id="ARBA00035297"/>
    </source>
</evidence>
<feature type="coiled-coil region" evidence="4">
    <location>
        <begin position="66"/>
        <end position="129"/>
    </location>
</feature>
<keyword evidence="7" id="KW-1185">Reference proteome</keyword>
<dbReference type="STRING" id="7176.B0WYM0"/>
<keyword evidence="5" id="KW-0418">Kinase</keyword>
<gene>
    <name evidence="6" type="primary">6045088</name>
    <name evidence="5" type="ORF">CpipJ_CPIJ011286</name>
</gene>
<dbReference type="GO" id="GO:0045182">
    <property type="term" value="F:translation regulator activity"/>
    <property type="evidence" value="ECO:0007669"/>
    <property type="project" value="InterPro"/>
</dbReference>
<organism>
    <name type="scientific">Culex quinquefasciatus</name>
    <name type="common">Southern house mosquito</name>
    <name type="synonym">Culex pungens</name>
    <dbReference type="NCBI Taxonomy" id="7176"/>
    <lineage>
        <taxon>Eukaryota</taxon>
        <taxon>Metazoa</taxon>
        <taxon>Ecdysozoa</taxon>
        <taxon>Arthropoda</taxon>
        <taxon>Hexapoda</taxon>
        <taxon>Insecta</taxon>
        <taxon>Pterygota</taxon>
        <taxon>Neoptera</taxon>
        <taxon>Endopterygota</taxon>
        <taxon>Diptera</taxon>
        <taxon>Nematocera</taxon>
        <taxon>Culicoidea</taxon>
        <taxon>Culicidae</taxon>
        <taxon>Culicinae</taxon>
        <taxon>Culicini</taxon>
        <taxon>Culex</taxon>
        <taxon>Culex</taxon>
    </lineage>
</organism>
<dbReference type="VEuPathDB" id="VectorBase:CQUJHB011561"/>
<protein>
    <recommendedName>
        <fullName evidence="2">Small ribosomal subunit protein RACK1</fullName>
    </recommendedName>
</protein>
<name>B0WYM0_CULQU</name>
<sequence length="245" mass="27705">MANRQIVSGSRDRTIQLWKTLAECKYAIQEDSHSDWVSCERFSLNHSNSYCLVHSSTCAAPEVAVMSAAEKKIRQFETRLKVVNESLARVKQFLDSYAEEQQSEVPLRLGRLEKTLETFESVMAQYEQLDDTDVFEKGCLQQRATVEELYFKCKARLLEKLPPEEPRPPAPNPETSRPALLSGLSNLIRFECQLGSEALKIGGITSATGELQFEENEYDGRSMAIRRTCRRASAVTAAFVSRVRS</sequence>
<dbReference type="EMBL" id="DS232192">
    <property type="protein sequence ID" value="EDS37130.1"/>
    <property type="molecule type" value="Genomic_DNA"/>
</dbReference>
<feature type="repeat" description="WD" evidence="3">
    <location>
        <begin position="1"/>
        <end position="19"/>
    </location>
</feature>
<comment type="similarity">
    <text evidence="1">Belongs to the WD repeat G protein beta family. Ribosomal protein RACK1 subfamily.</text>
</comment>
<keyword evidence="5" id="KW-0675">Receptor</keyword>
<evidence type="ECO:0000256" key="4">
    <source>
        <dbReference type="SAM" id="Coils"/>
    </source>
</evidence>
<evidence type="ECO:0000256" key="1">
    <source>
        <dbReference type="ARBA" id="ARBA00007253"/>
    </source>
</evidence>
<dbReference type="InterPro" id="IPR015943">
    <property type="entry name" value="WD40/YVTN_repeat-like_dom_sf"/>
</dbReference>
<keyword evidence="3" id="KW-0853">WD repeat</keyword>
<dbReference type="EnsemblMetazoa" id="CPIJ011286-RA">
    <property type="protein sequence ID" value="CPIJ011286-PA"/>
    <property type="gene ID" value="CPIJ011286"/>
</dbReference>
<keyword evidence="5" id="KW-0808">Transferase</keyword>
<dbReference type="HOGENOM" id="CLU_1134524_0_0_1"/>
<proteinExistence type="inferred from homology"/>
<dbReference type="KEGG" id="cqu:CpipJ_CPIJ011286"/>
<evidence type="ECO:0000313" key="7">
    <source>
        <dbReference type="Proteomes" id="UP000002320"/>
    </source>
</evidence>